<comment type="caution">
    <text evidence="2">The sequence shown here is derived from an EMBL/GenBank/DDBJ whole genome shotgun (WGS) entry which is preliminary data.</text>
</comment>
<protein>
    <submittedName>
        <fullName evidence="2">(apollo) hypothetical protein</fullName>
    </submittedName>
</protein>
<sequence length="120" mass="13228">MPIPEKSGPVLAFYPAGEQEHLKMADDTKAELKKAIKPSEINIQVAKFRKIGNTGVVVQTTSQEYAQKLRPAAPPTLRVTEPRQHMPLVAIRGFEDDLNNEGASACSPRPKLWRGRGVDP</sequence>
<dbReference type="OrthoDB" id="10026072at2759"/>
<accession>A0A8S3WUD0</accession>
<organism evidence="2 3">
    <name type="scientific">Parnassius apollo</name>
    <name type="common">Apollo butterfly</name>
    <name type="synonym">Papilio apollo</name>
    <dbReference type="NCBI Taxonomy" id="110799"/>
    <lineage>
        <taxon>Eukaryota</taxon>
        <taxon>Metazoa</taxon>
        <taxon>Ecdysozoa</taxon>
        <taxon>Arthropoda</taxon>
        <taxon>Hexapoda</taxon>
        <taxon>Insecta</taxon>
        <taxon>Pterygota</taxon>
        <taxon>Neoptera</taxon>
        <taxon>Endopterygota</taxon>
        <taxon>Lepidoptera</taxon>
        <taxon>Glossata</taxon>
        <taxon>Ditrysia</taxon>
        <taxon>Papilionoidea</taxon>
        <taxon>Papilionidae</taxon>
        <taxon>Parnassiinae</taxon>
        <taxon>Parnassini</taxon>
        <taxon>Parnassius</taxon>
        <taxon>Parnassius</taxon>
    </lineage>
</organism>
<reference evidence="2" key="1">
    <citation type="submission" date="2021-04" db="EMBL/GenBank/DDBJ databases">
        <authorList>
            <person name="Tunstrom K."/>
        </authorList>
    </citation>
    <scope>NUCLEOTIDE SEQUENCE</scope>
</reference>
<evidence type="ECO:0000313" key="3">
    <source>
        <dbReference type="Proteomes" id="UP000691718"/>
    </source>
</evidence>
<feature type="region of interest" description="Disordered" evidence="1">
    <location>
        <begin position="99"/>
        <end position="120"/>
    </location>
</feature>
<keyword evidence="3" id="KW-1185">Reference proteome</keyword>
<gene>
    <name evidence="2" type="ORF">PAPOLLO_LOCUS10206</name>
</gene>
<dbReference type="EMBL" id="CAJQZP010000723">
    <property type="protein sequence ID" value="CAG4981240.1"/>
    <property type="molecule type" value="Genomic_DNA"/>
</dbReference>
<evidence type="ECO:0000313" key="2">
    <source>
        <dbReference type="EMBL" id="CAG4981240.1"/>
    </source>
</evidence>
<dbReference type="AlphaFoldDB" id="A0A8S3WUD0"/>
<evidence type="ECO:0000256" key="1">
    <source>
        <dbReference type="SAM" id="MobiDB-lite"/>
    </source>
</evidence>
<proteinExistence type="predicted"/>
<name>A0A8S3WUD0_PARAO</name>
<dbReference type="Proteomes" id="UP000691718">
    <property type="component" value="Unassembled WGS sequence"/>
</dbReference>